<dbReference type="CDD" id="cd04276">
    <property type="entry name" value="ZnMc_MMP_like_2"/>
    <property type="match status" value="1"/>
</dbReference>
<sequence length="832" mass="95013">MKRLLPFLMLTLFLLSLTANGQRPSKNEDSSIPTNFNDATKSKDKNGIKNYSEIITKDAITDTGLFSVHKIKEEYFYEIPFNKLKKEMLWVSRISQLPQGLGGGYFNAGSKTNEQVVQWTRFQNKILLKVKSYANVADSTKAIHNSVVVNNYEPTLFAFDIKAFNTDSTAVVINVTPLFNTDVMAISGLSARLRKEYKVKKLESSLSFINGIKSFPENIEVKQDLTYSASEPPSFSDMESISLQMNQSMILLPKEPMRPRTYDSRVGFFTVSQYDYGSKELKADQKTYIRRWRLEPKDSVAYANGELVEPIKPIVYYLDPGTPENLREYIKQGIEEWQKPFETAGFKNAILAKDAPTAEEDPEFSPEDVRYSVVRYVASTTRNATGPSVSDPRSGEIIESDIIWYHNHLRSYRNRYLLETGAANPSARTLNTPESEIGEMMRMVIAHEVGHALGFPHNMAASYAYPVDSLRNGAFTQENGIAASIMDYARYNYVAQPEDENIRFIRQIGPYDHYATNWGYRVIPSAATKEMEKDTLNHWIRKHELDPKYKFGRQSSRFDPQSQTESIGNDPIIAGDYGLSNLKFVAQNLKSWTSDQTNDYGDLEELYEELLSVYSRYVGHVVTNIGGVYENLKTPDQEGYVFTHVSPEVQKSSMVWLQLNIFATPTWLIDKDILLNIDHAGYFEGLRKVQERHINGLLSFDRIGRMLDAETTEVSYYSALDMLKDLRTGLWSEMGRGSNVDIFRRNLQRTYLDRMAFLMMDNGPEKRYNGSDFESTFVFDVSTSDVHTLVRGELKTLRSRLQAAKNSSVNTITRYHYEDAIARIDQLLEPGK</sequence>
<keyword evidence="5" id="KW-0645">Protease</keyword>
<feature type="domain" description="DUF5117" evidence="3">
    <location>
        <begin position="109"/>
        <end position="297"/>
    </location>
</feature>
<feature type="domain" description="EcxA zinc-binding" evidence="2">
    <location>
        <begin position="431"/>
        <end position="734"/>
    </location>
</feature>
<dbReference type="PANTHER" id="PTHR38478">
    <property type="entry name" value="PEPTIDASE M1A AND M12B"/>
    <property type="match status" value="1"/>
</dbReference>
<keyword evidence="5" id="KW-0482">Metalloprotease</keyword>
<dbReference type="Pfam" id="PF17162">
    <property type="entry name" value="DUF5118"/>
    <property type="match status" value="1"/>
</dbReference>
<keyword evidence="1" id="KW-0732">Signal</keyword>
<comment type="caution">
    <text evidence="5">The sequence shown here is derived from an EMBL/GenBank/DDBJ whole genome shotgun (WGS) entry which is preliminary data.</text>
</comment>
<accession>A0ABV2TUI2</accession>
<dbReference type="RefSeq" id="WP_354617764.1">
    <property type="nucleotide sequence ID" value="NZ_JBEWYP010000002.1"/>
</dbReference>
<dbReference type="InterPro" id="IPR032534">
    <property type="entry name" value="EcxA_zinc-bd"/>
</dbReference>
<gene>
    <name evidence="5" type="ORF">ABXZ32_06005</name>
</gene>
<dbReference type="Pfam" id="PF17148">
    <property type="entry name" value="DUF5117"/>
    <property type="match status" value="1"/>
</dbReference>
<name>A0ABV2TUI2_9FLAO</name>
<dbReference type="PANTHER" id="PTHR38478:SF1">
    <property type="entry name" value="ZINC DEPENDENT METALLOPROTEASE DOMAIN LIPOPROTEIN"/>
    <property type="match status" value="1"/>
</dbReference>
<evidence type="ECO:0000259" key="4">
    <source>
        <dbReference type="Pfam" id="PF17162"/>
    </source>
</evidence>
<keyword evidence="5" id="KW-0378">Hydrolase</keyword>
<dbReference type="Pfam" id="PF16313">
    <property type="entry name" value="DUF4953"/>
    <property type="match status" value="1"/>
</dbReference>
<proteinExistence type="predicted"/>
<dbReference type="GO" id="GO:0008237">
    <property type="term" value="F:metallopeptidase activity"/>
    <property type="evidence" value="ECO:0007669"/>
    <property type="project" value="UniProtKB-KW"/>
</dbReference>
<dbReference type="SUPFAM" id="SSF55486">
    <property type="entry name" value="Metalloproteases ('zincins'), catalytic domain"/>
    <property type="match status" value="1"/>
</dbReference>
<feature type="signal peptide" evidence="1">
    <location>
        <begin position="1"/>
        <end position="21"/>
    </location>
</feature>
<evidence type="ECO:0000256" key="1">
    <source>
        <dbReference type="SAM" id="SignalP"/>
    </source>
</evidence>
<protein>
    <submittedName>
        <fullName evidence="5">Zinc-dependent metalloprotease</fullName>
    </submittedName>
</protein>
<dbReference type="InterPro" id="IPR024079">
    <property type="entry name" value="MetalloPept_cat_dom_sf"/>
</dbReference>
<organism evidence="5 6">
    <name type="scientific">Sediminicola luteus</name>
    <dbReference type="NCBI Taxonomy" id="319238"/>
    <lineage>
        <taxon>Bacteria</taxon>
        <taxon>Pseudomonadati</taxon>
        <taxon>Bacteroidota</taxon>
        <taxon>Flavobacteriia</taxon>
        <taxon>Flavobacteriales</taxon>
        <taxon>Flavobacteriaceae</taxon>
        <taxon>Sediminicola</taxon>
    </lineage>
</organism>
<evidence type="ECO:0000259" key="2">
    <source>
        <dbReference type="Pfam" id="PF16313"/>
    </source>
</evidence>
<evidence type="ECO:0000259" key="3">
    <source>
        <dbReference type="Pfam" id="PF17148"/>
    </source>
</evidence>
<dbReference type="InterPro" id="IPR034032">
    <property type="entry name" value="Zn_MMP-like_bac"/>
</dbReference>
<reference evidence="5 6" key="1">
    <citation type="submission" date="2024-07" db="EMBL/GenBank/DDBJ databases">
        <title>The genome sequence of type strain Sediminicola luteus GDMCC 1.2596T.</title>
        <authorList>
            <person name="Liu Y."/>
        </authorList>
    </citation>
    <scope>NUCLEOTIDE SEQUENCE [LARGE SCALE GENOMIC DNA]</scope>
    <source>
        <strain evidence="5 6">GDMCC 1.2596</strain>
    </source>
</reference>
<evidence type="ECO:0000313" key="5">
    <source>
        <dbReference type="EMBL" id="MET7028938.1"/>
    </source>
</evidence>
<dbReference type="Proteomes" id="UP001549773">
    <property type="component" value="Unassembled WGS sequence"/>
</dbReference>
<dbReference type="EMBL" id="JBEWYP010000002">
    <property type="protein sequence ID" value="MET7028938.1"/>
    <property type="molecule type" value="Genomic_DNA"/>
</dbReference>
<evidence type="ECO:0000313" key="6">
    <source>
        <dbReference type="Proteomes" id="UP001549773"/>
    </source>
</evidence>
<dbReference type="InterPro" id="IPR033428">
    <property type="entry name" value="DUF5118"/>
</dbReference>
<feature type="domain" description="DUF5118" evidence="4">
    <location>
        <begin position="48"/>
        <end position="96"/>
    </location>
</feature>
<feature type="chain" id="PRO_5046003913" evidence="1">
    <location>
        <begin position="22"/>
        <end position="832"/>
    </location>
</feature>
<dbReference type="InterPro" id="IPR033413">
    <property type="entry name" value="DUF5117"/>
</dbReference>
<dbReference type="Gene3D" id="3.40.390.10">
    <property type="entry name" value="Collagenase (Catalytic Domain)"/>
    <property type="match status" value="1"/>
</dbReference>
<keyword evidence="6" id="KW-1185">Reference proteome</keyword>